<evidence type="ECO:0000256" key="1">
    <source>
        <dbReference type="SAM" id="MobiDB-lite"/>
    </source>
</evidence>
<name>A0A1L7WTM6_9HELO</name>
<evidence type="ECO:0000313" key="2">
    <source>
        <dbReference type="EMBL" id="CZR56093.1"/>
    </source>
</evidence>
<dbReference type="OrthoDB" id="5620at2759"/>
<keyword evidence="3" id="KW-1185">Reference proteome</keyword>
<evidence type="ECO:0000313" key="3">
    <source>
        <dbReference type="Proteomes" id="UP000184330"/>
    </source>
</evidence>
<dbReference type="PANTHER" id="PTHR37540">
    <property type="entry name" value="TRANSCRIPTION FACTOR (ACR-2), PUTATIVE-RELATED-RELATED"/>
    <property type="match status" value="1"/>
</dbReference>
<proteinExistence type="predicted"/>
<dbReference type="EMBL" id="FJOG01000007">
    <property type="protein sequence ID" value="CZR56093.1"/>
    <property type="molecule type" value="Genomic_DNA"/>
</dbReference>
<dbReference type="PANTHER" id="PTHR37540:SF5">
    <property type="entry name" value="TRANSCRIPTION FACTOR DOMAIN-CONTAINING PROTEIN"/>
    <property type="match status" value="1"/>
</dbReference>
<feature type="region of interest" description="Disordered" evidence="1">
    <location>
        <begin position="55"/>
        <end position="133"/>
    </location>
</feature>
<sequence>MPPDHSDYQSSVPPIIASSSNHPLAFVIVSHPTARQDVEVQSQVRRHVAYRWHEDSRRRNMAPRGRPRLLAQKAIEPDTSRQSTPASSQTNTCEAEDGLPRPCQPKEETALASSTDVLAFSPSPGPSPVTKLGGGRIDPFNGCAVRCNTMLLSDLRSKVRIPLRFFSPKSSSQAPRSYLPDFQTFTTKVSAIYTTTESAELQLQGITKQWVSFLVTDAGILAGVFLRACRTLSVVTSKAYLDKLALKYRARCIKALSMKIANVGEALSLEAVAMMLMLAADEFYMGSAEAMMYHVAAMQRVVKLKGGLQHTALEGIVLRLIEWNDLQCTLLAQEHGQPRRYPAAGDILTYGFPTFS</sequence>
<protein>
    <submittedName>
        <fullName evidence="2">Uncharacterized protein</fullName>
    </submittedName>
</protein>
<accession>A0A1L7WTM6</accession>
<organism evidence="2 3">
    <name type="scientific">Phialocephala subalpina</name>
    <dbReference type="NCBI Taxonomy" id="576137"/>
    <lineage>
        <taxon>Eukaryota</taxon>
        <taxon>Fungi</taxon>
        <taxon>Dikarya</taxon>
        <taxon>Ascomycota</taxon>
        <taxon>Pezizomycotina</taxon>
        <taxon>Leotiomycetes</taxon>
        <taxon>Helotiales</taxon>
        <taxon>Mollisiaceae</taxon>
        <taxon>Phialocephala</taxon>
        <taxon>Phialocephala fortinii species complex</taxon>
    </lineage>
</organism>
<reference evidence="2 3" key="1">
    <citation type="submission" date="2016-03" db="EMBL/GenBank/DDBJ databases">
        <authorList>
            <person name="Ploux O."/>
        </authorList>
    </citation>
    <scope>NUCLEOTIDE SEQUENCE [LARGE SCALE GENOMIC DNA]</scope>
    <source>
        <strain evidence="2 3">UAMH 11012</strain>
    </source>
</reference>
<dbReference type="AlphaFoldDB" id="A0A1L7WTM6"/>
<dbReference type="Proteomes" id="UP000184330">
    <property type="component" value="Unassembled WGS sequence"/>
</dbReference>
<gene>
    <name evidence="2" type="ORF">PAC_05981</name>
</gene>
<feature type="compositionally biased region" description="Polar residues" evidence="1">
    <location>
        <begin position="80"/>
        <end position="93"/>
    </location>
</feature>